<evidence type="ECO:0000256" key="6">
    <source>
        <dbReference type="ARBA" id="ARBA00022989"/>
    </source>
</evidence>
<dbReference type="GO" id="GO:0005886">
    <property type="term" value="C:plasma membrane"/>
    <property type="evidence" value="ECO:0007669"/>
    <property type="project" value="UniProtKB-SubCell"/>
</dbReference>
<comment type="subcellular location">
    <subcellularLocation>
        <location evidence="1">Cell inner membrane</location>
        <topology evidence="1">Multi-pass membrane protein</topology>
    </subcellularLocation>
</comment>
<sequence>MAKYFYIAKSLKGEEKSGIMEVKNERELARVLHQEGYILVRAELEASSPGKRTLTKFLWGSLSFLSGVSLTEKLMFARNLGVMIAAGIPLPRILRTLAGLSRSKKLKTALLTIEAKVTKGKGFSDSLAEHPDIFPELFTSIIKVGEETGTLEDGLKILTQQMEREHELKSKLLGALTYPAVIISAMLGIGFLMLVTVVPKLAETFAELNVELPPTTQLVIKIGNFLANFWYLIPFIILIFLLLSRMVLKTKEGRKAIDALGLKAPIISSLVIKTNSASTVRTLSSLISAGVPIVRALEILSGSLGNVYYKQAIRETVEEVKKGGKISDVLRKYENIYPALVTQMLGVGEETGQTSNVLQKLADFYEEEVTNATKALASLIEPIIMLVIGAAVGFFAISMIQPMYSMLGAIK</sequence>
<dbReference type="Pfam" id="PF00482">
    <property type="entry name" value="T2SSF"/>
    <property type="match status" value="2"/>
</dbReference>
<dbReference type="EMBL" id="PEYD01000067">
    <property type="protein sequence ID" value="PIS39157.1"/>
    <property type="molecule type" value="Genomic_DNA"/>
</dbReference>
<feature type="transmembrane region" description="Helical" evidence="8">
    <location>
        <begin position="218"/>
        <end position="243"/>
    </location>
</feature>
<dbReference type="InterPro" id="IPR018076">
    <property type="entry name" value="T2SS_GspF_dom"/>
</dbReference>
<evidence type="ECO:0000256" key="7">
    <source>
        <dbReference type="ARBA" id="ARBA00023136"/>
    </source>
</evidence>
<evidence type="ECO:0000313" key="10">
    <source>
        <dbReference type="EMBL" id="PIS39157.1"/>
    </source>
</evidence>
<evidence type="ECO:0000256" key="1">
    <source>
        <dbReference type="ARBA" id="ARBA00004429"/>
    </source>
</evidence>
<dbReference type="InterPro" id="IPR003004">
    <property type="entry name" value="GspF/PilC"/>
</dbReference>
<dbReference type="Gene3D" id="1.20.81.30">
    <property type="entry name" value="Type II secretion system (T2SS), domain F"/>
    <property type="match status" value="2"/>
</dbReference>
<evidence type="ECO:0000256" key="4">
    <source>
        <dbReference type="ARBA" id="ARBA00022519"/>
    </source>
</evidence>
<dbReference type="InterPro" id="IPR042094">
    <property type="entry name" value="T2SS_GspF_sf"/>
</dbReference>
<keyword evidence="4" id="KW-0997">Cell inner membrane</keyword>
<keyword evidence="6 8" id="KW-1133">Transmembrane helix</keyword>
<feature type="domain" description="Type II secretion system protein GspF" evidence="9">
    <location>
        <begin position="280"/>
        <end position="402"/>
    </location>
</feature>
<evidence type="ECO:0000256" key="2">
    <source>
        <dbReference type="ARBA" id="ARBA00005745"/>
    </source>
</evidence>
<evidence type="ECO:0000256" key="5">
    <source>
        <dbReference type="ARBA" id="ARBA00022692"/>
    </source>
</evidence>
<dbReference type="PANTHER" id="PTHR30012">
    <property type="entry name" value="GENERAL SECRETION PATHWAY PROTEIN"/>
    <property type="match status" value="1"/>
</dbReference>
<proteinExistence type="inferred from homology"/>
<reference evidence="11" key="1">
    <citation type="submission" date="2017-09" db="EMBL/GenBank/DDBJ databases">
        <title>Depth-based differentiation of microbial function through sediment-hosted aquifers and enrichment of novel symbionts in the deep terrestrial subsurface.</title>
        <authorList>
            <person name="Probst A.J."/>
            <person name="Ladd B."/>
            <person name="Jarett J.K."/>
            <person name="Geller-Mcgrath D.E."/>
            <person name="Sieber C.M.K."/>
            <person name="Emerson J.B."/>
            <person name="Anantharaman K."/>
            <person name="Thomas B.C."/>
            <person name="Malmstrom R."/>
            <person name="Stieglmeier M."/>
            <person name="Klingl A."/>
            <person name="Woyke T."/>
            <person name="Ryan C.M."/>
            <person name="Banfield J.F."/>
        </authorList>
    </citation>
    <scope>NUCLEOTIDE SEQUENCE [LARGE SCALE GENOMIC DNA]</scope>
</reference>
<evidence type="ECO:0000256" key="3">
    <source>
        <dbReference type="ARBA" id="ARBA00022475"/>
    </source>
</evidence>
<organism evidence="10 11">
    <name type="scientific">Candidatus Nealsonbacteria bacterium CG08_land_8_20_14_0_20_38_20</name>
    <dbReference type="NCBI Taxonomy" id="1974705"/>
    <lineage>
        <taxon>Bacteria</taxon>
        <taxon>Candidatus Nealsoniibacteriota</taxon>
    </lineage>
</organism>
<dbReference type="AlphaFoldDB" id="A0A2H0YKX8"/>
<keyword evidence="5 8" id="KW-0812">Transmembrane</keyword>
<name>A0A2H0YKX8_9BACT</name>
<dbReference type="FunFam" id="1.20.81.30:FF:000001">
    <property type="entry name" value="Type II secretion system protein F"/>
    <property type="match status" value="2"/>
</dbReference>
<dbReference type="Proteomes" id="UP000230088">
    <property type="component" value="Unassembled WGS sequence"/>
</dbReference>
<evidence type="ECO:0000259" key="9">
    <source>
        <dbReference type="Pfam" id="PF00482"/>
    </source>
</evidence>
<dbReference type="PRINTS" id="PR00812">
    <property type="entry name" value="BCTERIALGSPF"/>
</dbReference>
<keyword evidence="3" id="KW-1003">Cell membrane</keyword>
<gene>
    <name evidence="10" type="ORF">COT33_03470</name>
</gene>
<feature type="domain" description="Type II secretion system protein GspF" evidence="9">
    <location>
        <begin position="76"/>
        <end position="199"/>
    </location>
</feature>
<feature type="transmembrane region" description="Helical" evidence="8">
    <location>
        <begin position="383"/>
        <end position="404"/>
    </location>
</feature>
<feature type="transmembrane region" description="Helical" evidence="8">
    <location>
        <begin position="172"/>
        <end position="198"/>
    </location>
</feature>
<comment type="similarity">
    <text evidence="2">Belongs to the GSP F family.</text>
</comment>
<protein>
    <recommendedName>
        <fullName evidence="9">Type II secretion system protein GspF domain-containing protein</fullName>
    </recommendedName>
</protein>
<accession>A0A2H0YKX8</accession>
<keyword evidence="7 8" id="KW-0472">Membrane</keyword>
<dbReference type="PANTHER" id="PTHR30012:SF0">
    <property type="entry name" value="TYPE II SECRETION SYSTEM PROTEIN F-RELATED"/>
    <property type="match status" value="1"/>
</dbReference>
<comment type="caution">
    <text evidence="10">The sequence shown here is derived from an EMBL/GenBank/DDBJ whole genome shotgun (WGS) entry which is preliminary data.</text>
</comment>
<evidence type="ECO:0000256" key="8">
    <source>
        <dbReference type="SAM" id="Phobius"/>
    </source>
</evidence>
<evidence type="ECO:0000313" key="11">
    <source>
        <dbReference type="Proteomes" id="UP000230088"/>
    </source>
</evidence>